<keyword evidence="3" id="KW-0804">Transcription</keyword>
<dbReference type="RefSeq" id="WP_108113650.1">
    <property type="nucleotide sequence ID" value="NZ_QBKT01000002.1"/>
</dbReference>
<feature type="domain" description="HTH araC/xylS-type" evidence="5">
    <location>
        <begin position="287"/>
        <end position="391"/>
    </location>
</feature>
<keyword evidence="4" id="KW-0812">Transmembrane</keyword>
<dbReference type="GO" id="GO:0043565">
    <property type="term" value="F:sequence-specific DNA binding"/>
    <property type="evidence" value="ECO:0007669"/>
    <property type="project" value="InterPro"/>
</dbReference>
<feature type="transmembrane region" description="Helical" evidence="4">
    <location>
        <begin position="183"/>
        <end position="208"/>
    </location>
</feature>
<feature type="transmembrane region" description="Helical" evidence="4">
    <location>
        <begin position="144"/>
        <end position="162"/>
    </location>
</feature>
<keyword evidence="4" id="KW-1133">Transmembrane helix</keyword>
<name>A0A2T6C2V6_9FLAO</name>
<evidence type="ECO:0000256" key="1">
    <source>
        <dbReference type="ARBA" id="ARBA00023015"/>
    </source>
</evidence>
<dbReference type="InterPro" id="IPR018060">
    <property type="entry name" value="HTH_AraC"/>
</dbReference>
<dbReference type="InterPro" id="IPR009057">
    <property type="entry name" value="Homeodomain-like_sf"/>
</dbReference>
<dbReference type="Gene3D" id="1.10.10.60">
    <property type="entry name" value="Homeodomain-like"/>
    <property type="match status" value="2"/>
</dbReference>
<dbReference type="PANTHER" id="PTHR43280:SF29">
    <property type="entry name" value="ARAC-FAMILY TRANSCRIPTIONAL REGULATOR"/>
    <property type="match status" value="1"/>
</dbReference>
<comment type="caution">
    <text evidence="6">The sequence shown here is derived from an EMBL/GenBank/DDBJ whole genome shotgun (WGS) entry which is preliminary data.</text>
</comment>
<dbReference type="InterPro" id="IPR018062">
    <property type="entry name" value="HTH_AraC-typ_CS"/>
</dbReference>
<dbReference type="OrthoDB" id="9779074at2"/>
<evidence type="ECO:0000256" key="2">
    <source>
        <dbReference type="ARBA" id="ARBA00023125"/>
    </source>
</evidence>
<dbReference type="SUPFAM" id="SSF46689">
    <property type="entry name" value="Homeodomain-like"/>
    <property type="match status" value="1"/>
</dbReference>
<keyword evidence="4" id="KW-0472">Membrane</keyword>
<proteinExistence type="predicted"/>
<dbReference type="PROSITE" id="PS01124">
    <property type="entry name" value="HTH_ARAC_FAMILY_2"/>
    <property type="match status" value="1"/>
</dbReference>
<evidence type="ECO:0000256" key="3">
    <source>
        <dbReference type="ARBA" id="ARBA00023163"/>
    </source>
</evidence>
<dbReference type="Proteomes" id="UP000244090">
    <property type="component" value="Unassembled WGS sequence"/>
</dbReference>
<evidence type="ECO:0000313" key="7">
    <source>
        <dbReference type="Proteomes" id="UP000244090"/>
    </source>
</evidence>
<sequence length="393" mass="46019">MHFGFGFKSSTLLIFFVHGIIYTLLLLYKGFRNEHKSSFWLAGFIFLCTMYITPFMLGYAGWYAIQSYREVLFFVPFQQLFLLPPILYFYVKSSLNPSFSFQKKDWLHFIPAIIYGVYSLVVWITDTMIADEFYFYADGRDKDFALWYQVAGFIMLLAYLIASLKHYTQYKKNTYETVSFADAILHVWIQRFLIAFIGLLIIRALFFVINPEWNNFGRKFWYYLAFSILFYYIALSGYVHSIKINLQFLPKLDANLSANFLAEANQKEKETTSEAEDFTPADIEMQKQLSHIMENERLYTNPNLTLFDVASSLDTHPKKVSNIINKGFKMNFNDFVNTYRVEEVIKKVNSDESNVKTLLGIALDSGFNSKSTFNRAFKKQTQQTPKEYFSSKA</sequence>
<feature type="transmembrane region" description="Helical" evidence="4">
    <location>
        <begin position="40"/>
        <end position="65"/>
    </location>
</feature>
<evidence type="ECO:0000259" key="5">
    <source>
        <dbReference type="PROSITE" id="PS01124"/>
    </source>
</evidence>
<feature type="transmembrane region" description="Helical" evidence="4">
    <location>
        <begin position="71"/>
        <end position="91"/>
    </location>
</feature>
<dbReference type="AlphaFoldDB" id="A0A2T6C2V6"/>
<organism evidence="6 7">
    <name type="scientific">Kordia periserrulae</name>
    <dbReference type="NCBI Taxonomy" id="701523"/>
    <lineage>
        <taxon>Bacteria</taxon>
        <taxon>Pseudomonadati</taxon>
        <taxon>Bacteroidota</taxon>
        <taxon>Flavobacteriia</taxon>
        <taxon>Flavobacteriales</taxon>
        <taxon>Flavobacteriaceae</taxon>
        <taxon>Kordia</taxon>
    </lineage>
</organism>
<evidence type="ECO:0000313" key="6">
    <source>
        <dbReference type="EMBL" id="PTX62655.1"/>
    </source>
</evidence>
<gene>
    <name evidence="6" type="ORF">C8N46_10251</name>
</gene>
<reference evidence="6 7" key="1">
    <citation type="submission" date="2018-04" db="EMBL/GenBank/DDBJ databases">
        <title>Genomic Encyclopedia of Archaeal and Bacterial Type Strains, Phase II (KMG-II): from individual species to whole genera.</title>
        <authorList>
            <person name="Goeker M."/>
        </authorList>
    </citation>
    <scope>NUCLEOTIDE SEQUENCE [LARGE SCALE GENOMIC DNA]</scope>
    <source>
        <strain evidence="6 7">DSM 25731</strain>
    </source>
</reference>
<evidence type="ECO:0000256" key="4">
    <source>
        <dbReference type="SAM" id="Phobius"/>
    </source>
</evidence>
<keyword evidence="1" id="KW-0805">Transcription regulation</keyword>
<dbReference type="EMBL" id="QBKT01000002">
    <property type="protein sequence ID" value="PTX62655.1"/>
    <property type="molecule type" value="Genomic_DNA"/>
</dbReference>
<dbReference type="SMART" id="SM00342">
    <property type="entry name" value="HTH_ARAC"/>
    <property type="match status" value="1"/>
</dbReference>
<protein>
    <submittedName>
        <fullName evidence="6">AraC family transcriptional regulator</fullName>
    </submittedName>
</protein>
<keyword evidence="2" id="KW-0238">DNA-binding</keyword>
<keyword evidence="7" id="KW-1185">Reference proteome</keyword>
<feature type="transmembrane region" description="Helical" evidence="4">
    <location>
        <begin position="220"/>
        <end position="239"/>
    </location>
</feature>
<dbReference type="PANTHER" id="PTHR43280">
    <property type="entry name" value="ARAC-FAMILY TRANSCRIPTIONAL REGULATOR"/>
    <property type="match status" value="1"/>
</dbReference>
<feature type="transmembrane region" description="Helical" evidence="4">
    <location>
        <begin position="106"/>
        <end position="124"/>
    </location>
</feature>
<dbReference type="Pfam" id="PF12833">
    <property type="entry name" value="HTH_18"/>
    <property type="match status" value="1"/>
</dbReference>
<dbReference type="GO" id="GO:0003700">
    <property type="term" value="F:DNA-binding transcription factor activity"/>
    <property type="evidence" value="ECO:0007669"/>
    <property type="project" value="InterPro"/>
</dbReference>
<dbReference type="PROSITE" id="PS00041">
    <property type="entry name" value="HTH_ARAC_FAMILY_1"/>
    <property type="match status" value="1"/>
</dbReference>
<accession>A0A2T6C2V6</accession>
<feature type="transmembrane region" description="Helical" evidence="4">
    <location>
        <begin position="12"/>
        <end position="28"/>
    </location>
</feature>